<dbReference type="Pfam" id="PF03009">
    <property type="entry name" value="GDPD"/>
    <property type="match status" value="1"/>
</dbReference>
<name>A0ABX1ZZK5_9BACL</name>
<reference evidence="2 3" key="1">
    <citation type="submission" date="2019-10" db="EMBL/GenBank/DDBJ databases">
        <title>Description of Paenibacillus pedi sp. nov.</title>
        <authorList>
            <person name="Carlier A."/>
            <person name="Qi S."/>
        </authorList>
    </citation>
    <scope>NUCLEOTIDE SEQUENCE [LARGE SCALE GENOMIC DNA]</scope>
    <source>
        <strain evidence="2 3">LMG 31457</strain>
    </source>
</reference>
<dbReference type="InterPro" id="IPR017946">
    <property type="entry name" value="PLC-like_Pdiesterase_TIM-brl"/>
</dbReference>
<gene>
    <name evidence="2" type="ORF">GC097_29705</name>
</gene>
<accession>A0ABX1ZZK5</accession>
<evidence type="ECO:0000313" key="3">
    <source>
        <dbReference type="Proteomes" id="UP000618579"/>
    </source>
</evidence>
<feature type="domain" description="GP-PDE" evidence="1">
    <location>
        <begin position="6"/>
        <end position="241"/>
    </location>
</feature>
<dbReference type="EMBL" id="WHNZ01000078">
    <property type="protein sequence ID" value="NOV04158.1"/>
    <property type="molecule type" value="Genomic_DNA"/>
</dbReference>
<dbReference type="Gene3D" id="3.20.20.190">
    <property type="entry name" value="Phosphatidylinositol (PI) phosphodiesterase"/>
    <property type="match status" value="1"/>
</dbReference>
<protein>
    <submittedName>
        <fullName evidence="2">Glycerophosphodiester phosphodiesterase</fullName>
    </submittedName>
</protein>
<comment type="caution">
    <text evidence="2">The sequence shown here is derived from an EMBL/GenBank/DDBJ whole genome shotgun (WGS) entry which is preliminary data.</text>
</comment>
<dbReference type="RefSeq" id="WP_171686951.1">
    <property type="nucleotide sequence ID" value="NZ_WHNZ01000078.1"/>
</dbReference>
<dbReference type="SUPFAM" id="SSF51695">
    <property type="entry name" value="PLC-like phosphodiesterases"/>
    <property type="match status" value="1"/>
</dbReference>
<dbReference type="PANTHER" id="PTHR46211:SF1">
    <property type="entry name" value="GLYCEROPHOSPHODIESTER PHOSPHODIESTERASE, CYTOPLASMIC"/>
    <property type="match status" value="1"/>
</dbReference>
<proteinExistence type="predicted"/>
<dbReference type="Proteomes" id="UP000618579">
    <property type="component" value="Unassembled WGS sequence"/>
</dbReference>
<dbReference type="PANTHER" id="PTHR46211">
    <property type="entry name" value="GLYCEROPHOSPHORYL DIESTER PHOSPHODIESTERASE"/>
    <property type="match status" value="1"/>
</dbReference>
<keyword evidence="3" id="KW-1185">Reference proteome</keyword>
<sequence length="243" mass="26532">MNTQKTLVIGHRGAAGEAPENTLGSFALAVDQGADGVELDVHLTKDGEIVVCHDLSLDRTTNGTGLICEKSWKEIQGLDAGSWFSESFIGERVPLLREVFDLVPRGLLINVEVKHAYEGRMEKALLAFLRESGRMEDVVISSFNHKVIHRIKLAEPEAKVGLLYAADLFNHAAYAQQIGIEVHSLHPHHHLFEKEDAAAASAAGLATYPYTANDVQDYQRLIDAGVTGIITDFPARLKKVLGA</sequence>
<dbReference type="CDD" id="cd08563">
    <property type="entry name" value="GDPD_TtGDE_like"/>
    <property type="match status" value="1"/>
</dbReference>
<organism evidence="2 3">
    <name type="scientific">Paenibacillus planticolens</name>
    <dbReference type="NCBI Taxonomy" id="2654976"/>
    <lineage>
        <taxon>Bacteria</taxon>
        <taxon>Bacillati</taxon>
        <taxon>Bacillota</taxon>
        <taxon>Bacilli</taxon>
        <taxon>Bacillales</taxon>
        <taxon>Paenibacillaceae</taxon>
        <taxon>Paenibacillus</taxon>
    </lineage>
</organism>
<dbReference type="PROSITE" id="PS51704">
    <property type="entry name" value="GP_PDE"/>
    <property type="match status" value="1"/>
</dbReference>
<evidence type="ECO:0000313" key="2">
    <source>
        <dbReference type="EMBL" id="NOV04158.1"/>
    </source>
</evidence>
<dbReference type="InterPro" id="IPR030395">
    <property type="entry name" value="GP_PDE_dom"/>
</dbReference>
<evidence type="ECO:0000259" key="1">
    <source>
        <dbReference type="PROSITE" id="PS51704"/>
    </source>
</evidence>